<accession>A0ACB1AZ03</accession>
<evidence type="ECO:0000313" key="1">
    <source>
        <dbReference type="EMBL" id="CAK5107402.1"/>
    </source>
</evidence>
<gene>
    <name evidence="1" type="ORF">MENTE1834_LOCUS43701</name>
</gene>
<reference evidence="1" key="1">
    <citation type="submission" date="2023-11" db="EMBL/GenBank/DDBJ databases">
        <authorList>
            <person name="Poullet M."/>
        </authorList>
    </citation>
    <scope>NUCLEOTIDE SEQUENCE</scope>
    <source>
        <strain evidence="1">E1834</strain>
    </source>
</reference>
<proteinExistence type="predicted"/>
<dbReference type="Proteomes" id="UP001497535">
    <property type="component" value="Unassembled WGS sequence"/>
</dbReference>
<sequence>MSLDEMYKKIFGPDHNEDVPTTQGYDQYLSAAEYEQQTQKAIEESVREMPRGRGGPVIREGQEDRNPPFLTNRIEEQNQIFRMNLWMNLQKLLIFN</sequence>
<dbReference type="EMBL" id="CAVMJV010000126">
    <property type="protein sequence ID" value="CAK5107402.1"/>
    <property type="molecule type" value="Genomic_DNA"/>
</dbReference>
<organism evidence="1 2">
    <name type="scientific">Meloidogyne enterolobii</name>
    <name type="common">Root-knot nematode worm</name>
    <name type="synonym">Meloidogyne mayaguensis</name>
    <dbReference type="NCBI Taxonomy" id="390850"/>
    <lineage>
        <taxon>Eukaryota</taxon>
        <taxon>Metazoa</taxon>
        <taxon>Ecdysozoa</taxon>
        <taxon>Nematoda</taxon>
        <taxon>Chromadorea</taxon>
        <taxon>Rhabditida</taxon>
        <taxon>Tylenchina</taxon>
        <taxon>Tylenchomorpha</taxon>
        <taxon>Tylenchoidea</taxon>
        <taxon>Meloidogynidae</taxon>
        <taxon>Meloidogyninae</taxon>
        <taxon>Meloidogyne</taxon>
    </lineage>
</organism>
<evidence type="ECO:0000313" key="2">
    <source>
        <dbReference type="Proteomes" id="UP001497535"/>
    </source>
</evidence>
<name>A0ACB1AZ03_MELEN</name>
<keyword evidence="2" id="KW-1185">Reference proteome</keyword>
<comment type="caution">
    <text evidence="1">The sequence shown here is derived from an EMBL/GenBank/DDBJ whole genome shotgun (WGS) entry which is preliminary data.</text>
</comment>
<protein>
    <submittedName>
        <fullName evidence="1">Uncharacterized protein</fullName>
    </submittedName>
</protein>